<protein>
    <submittedName>
        <fullName evidence="2">Uncharacterized protein</fullName>
    </submittedName>
</protein>
<dbReference type="AlphaFoldDB" id="A0A8K0GR04"/>
<reference evidence="2" key="1">
    <citation type="submission" date="2020-03" db="EMBL/GenBank/DDBJ databases">
        <title>A high-quality chromosome-level genome assembly of a woody plant with both climbing and erect habits, Rhamnella rubrinervis.</title>
        <authorList>
            <person name="Lu Z."/>
            <person name="Yang Y."/>
            <person name="Zhu X."/>
            <person name="Sun Y."/>
        </authorList>
    </citation>
    <scope>NUCLEOTIDE SEQUENCE</scope>
    <source>
        <strain evidence="2">BYM</strain>
        <tissue evidence="2">Leaf</tissue>
    </source>
</reference>
<keyword evidence="3" id="KW-1185">Reference proteome</keyword>
<evidence type="ECO:0000256" key="1">
    <source>
        <dbReference type="SAM" id="MobiDB-lite"/>
    </source>
</evidence>
<evidence type="ECO:0000313" key="2">
    <source>
        <dbReference type="EMBL" id="KAF3438237.1"/>
    </source>
</evidence>
<comment type="caution">
    <text evidence="2">The sequence shown here is derived from an EMBL/GenBank/DDBJ whole genome shotgun (WGS) entry which is preliminary data.</text>
</comment>
<name>A0A8K0GR04_9ROSA</name>
<proteinExistence type="predicted"/>
<dbReference type="Proteomes" id="UP000796880">
    <property type="component" value="Unassembled WGS sequence"/>
</dbReference>
<dbReference type="EMBL" id="VOIH02000009">
    <property type="protein sequence ID" value="KAF3438237.1"/>
    <property type="molecule type" value="Genomic_DNA"/>
</dbReference>
<feature type="region of interest" description="Disordered" evidence="1">
    <location>
        <begin position="51"/>
        <end position="80"/>
    </location>
</feature>
<evidence type="ECO:0000313" key="3">
    <source>
        <dbReference type="Proteomes" id="UP000796880"/>
    </source>
</evidence>
<sequence>MSRITNQQRFDSHQQLGELASIPSRLENLEAYLSLELDELAYESRHWRASTSRWRRGKRPSGLSENRHTHQAAPERSTREAKLEETKLTMATMYLGGDAVGGGPSMSIYKKIDALSILGRPRRNSKLNSSPRMLITLRPQLESKACVPYETM</sequence>
<accession>A0A8K0GR04</accession>
<organism evidence="2 3">
    <name type="scientific">Rhamnella rubrinervis</name>
    <dbReference type="NCBI Taxonomy" id="2594499"/>
    <lineage>
        <taxon>Eukaryota</taxon>
        <taxon>Viridiplantae</taxon>
        <taxon>Streptophyta</taxon>
        <taxon>Embryophyta</taxon>
        <taxon>Tracheophyta</taxon>
        <taxon>Spermatophyta</taxon>
        <taxon>Magnoliopsida</taxon>
        <taxon>eudicotyledons</taxon>
        <taxon>Gunneridae</taxon>
        <taxon>Pentapetalae</taxon>
        <taxon>rosids</taxon>
        <taxon>fabids</taxon>
        <taxon>Rosales</taxon>
        <taxon>Rhamnaceae</taxon>
        <taxon>rhamnoid group</taxon>
        <taxon>Rhamneae</taxon>
        <taxon>Rhamnella</taxon>
    </lineage>
</organism>
<gene>
    <name evidence="2" type="ORF">FNV43_RR20998</name>
</gene>